<keyword evidence="3" id="KW-0862">Zinc</keyword>
<dbReference type="CDD" id="cd16449">
    <property type="entry name" value="RING-HC"/>
    <property type="match status" value="1"/>
</dbReference>
<dbReference type="Gene3D" id="3.30.40.10">
    <property type="entry name" value="Zinc/RING finger domain, C3HC4 (zinc finger)"/>
    <property type="match status" value="1"/>
</dbReference>
<dbReference type="PANTHER" id="PTHR23084:SF263">
    <property type="entry name" value="MORN REPEAT-CONTAINING PROTEIN 1"/>
    <property type="match status" value="1"/>
</dbReference>
<evidence type="ECO:0000256" key="3">
    <source>
        <dbReference type="ARBA" id="ARBA00022833"/>
    </source>
</evidence>
<comment type="caution">
    <text evidence="7">The sequence shown here is derived from an EMBL/GenBank/DDBJ whole genome shotgun (WGS) entry which is preliminary data.</text>
</comment>
<keyword evidence="8" id="KW-1185">Reference proteome</keyword>
<dbReference type="Gene3D" id="2.20.110.10">
    <property type="entry name" value="Histone H3 K4-specific methyltransferase SET7/9 N-terminal domain"/>
    <property type="match status" value="1"/>
</dbReference>
<evidence type="ECO:0000256" key="5">
    <source>
        <dbReference type="SAM" id="Coils"/>
    </source>
</evidence>
<dbReference type="Pfam" id="PF02493">
    <property type="entry name" value="MORN"/>
    <property type="match status" value="4"/>
</dbReference>
<accession>A0ABN8NYT3</accession>
<reference evidence="7 8" key="1">
    <citation type="submission" date="2022-05" db="EMBL/GenBank/DDBJ databases">
        <authorList>
            <consortium name="Genoscope - CEA"/>
            <person name="William W."/>
        </authorList>
    </citation>
    <scope>NUCLEOTIDE SEQUENCE [LARGE SCALE GENOMIC DNA]</scope>
</reference>
<evidence type="ECO:0000256" key="4">
    <source>
        <dbReference type="PROSITE-ProRule" id="PRU00175"/>
    </source>
</evidence>
<evidence type="ECO:0000256" key="1">
    <source>
        <dbReference type="ARBA" id="ARBA00022737"/>
    </source>
</evidence>
<evidence type="ECO:0000259" key="6">
    <source>
        <dbReference type="PROSITE" id="PS50089"/>
    </source>
</evidence>
<dbReference type="SUPFAM" id="SSF82185">
    <property type="entry name" value="Histone H3 K4-specific methyltransferase SET7/9 N-terminal domain"/>
    <property type="match status" value="2"/>
</dbReference>
<evidence type="ECO:0000256" key="2">
    <source>
        <dbReference type="ARBA" id="ARBA00022771"/>
    </source>
</evidence>
<dbReference type="PROSITE" id="PS50089">
    <property type="entry name" value="ZF_RING_2"/>
    <property type="match status" value="1"/>
</dbReference>
<name>A0ABN8NYT3_9CNID</name>
<feature type="domain" description="RING-type" evidence="6">
    <location>
        <begin position="436"/>
        <end position="476"/>
    </location>
</feature>
<organism evidence="7 8">
    <name type="scientific">Porites lobata</name>
    <dbReference type="NCBI Taxonomy" id="104759"/>
    <lineage>
        <taxon>Eukaryota</taxon>
        <taxon>Metazoa</taxon>
        <taxon>Cnidaria</taxon>
        <taxon>Anthozoa</taxon>
        <taxon>Hexacorallia</taxon>
        <taxon>Scleractinia</taxon>
        <taxon>Fungiina</taxon>
        <taxon>Poritidae</taxon>
        <taxon>Porites</taxon>
    </lineage>
</organism>
<dbReference type="EMBL" id="CALNXK010000042">
    <property type="protein sequence ID" value="CAH3126396.1"/>
    <property type="molecule type" value="Genomic_DNA"/>
</dbReference>
<dbReference type="SUPFAM" id="SSF57850">
    <property type="entry name" value="RING/U-box"/>
    <property type="match status" value="1"/>
</dbReference>
<dbReference type="InterPro" id="IPR001841">
    <property type="entry name" value="Znf_RING"/>
</dbReference>
<sequence>MEKAEECVLNGAQLANIDSKHAKSTRVCLDNITSECDTLNAAGGLDDASKISYVKDTENSEKSVNGAPRTLLGELQDPLNALIRCADIQRELFQRMMTMNELNTKEASDLSGKESSPRENKDLYTNRKVDMREVQSKLEAITFKTKMECSYARDPFSSKYLKPSTSEDLLLHIPPRRHVSFQEADSCSLRELPHGRGILKTATGEFIYSGDWCRGKRHGKGEGLIFPVPGSNHSAAEQGFYIGGWKHNMRHGHGQMIFTSEAVYEGQWQFDKMTGYGTLKLPDGTIQEGTWKEGSLQGCALFTWPHGVTEYREYDANRGQLSSYKLDQEVAEELTQMSCILSQLLNLRDCAVTLKDEKISLTGQVNNLKMEHAEMVGQLQDFDLEIYRKYEQQWKRDSQKQRDEFEKMLKDTESKATGENDALKKELEETKAALLCQICFVRKRDCIILPCSHLLYCRQCVQEHKNNGDFRCPTCRGTINSEILCNVNHSP</sequence>
<keyword evidence="2 4" id="KW-0863">Zinc-finger</keyword>
<dbReference type="Proteomes" id="UP001159405">
    <property type="component" value="Unassembled WGS sequence"/>
</dbReference>
<keyword evidence="5" id="KW-0175">Coiled coil</keyword>
<keyword evidence="2 4" id="KW-0479">Metal-binding</keyword>
<dbReference type="SMART" id="SM00698">
    <property type="entry name" value="MORN"/>
    <property type="match status" value="3"/>
</dbReference>
<dbReference type="Pfam" id="PF13920">
    <property type="entry name" value="zf-C3HC4_3"/>
    <property type="match status" value="1"/>
</dbReference>
<dbReference type="PANTHER" id="PTHR23084">
    <property type="entry name" value="PHOSPHATIDYLINOSITOL-4-PHOSPHATE 5-KINASE RELATED"/>
    <property type="match status" value="1"/>
</dbReference>
<dbReference type="SMART" id="SM00184">
    <property type="entry name" value="RING"/>
    <property type="match status" value="1"/>
</dbReference>
<gene>
    <name evidence="7" type="ORF">PLOB_00032390</name>
</gene>
<evidence type="ECO:0000313" key="8">
    <source>
        <dbReference type="Proteomes" id="UP001159405"/>
    </source>
</evidence>
<keyword evidence="1" id="KW-0677">Repeat</keyword>
<protein>
    <recommendedName>
        <fullName evidence="6">RING-type domain-containing protein</fullName>
    </recommendedName>
</protein>
<dbReference type="InterPro" id="IPR013083">
    <property type="entry name" value="Znf_RING/FYVE/PHD"/>
</dbReference>
<dbReference type="InterPro" id="IPR003409">
    <property type="entry name" value="MORN"/>
</dbReference>
<evidence type="ECO:0000313" key="7">
    <source>
        <dbReference type="EMBL" id="CAH3126396.1"/>
    </source>
</evidence>
<proteinExistence type="predicted"/>
<feature type="coiled-coil region" evidence="5">
    <location>
        <begin position="395"/>
        <end position="433"/>
    </location>
</feature>